<dbReference type="Gene3D" id="1.20.1560.10">
    <property type="entry name" value="ABC transporter type 1, transmembrane domain"/>
    <property type="match status" value="1"/>
</dbReference>
<dbReference type="GO" id="GO:0090374">
    <property type="term" value="P:oligopeptide export from mitochondrion"/>
    <property type="evidence" value="ECO:0007669"/>
    <property type="project" value="TreeGrafter"/>
</dbReference>
<keyword evidence="3" id="KW-1003">Cell membrane</keyword>
<dbReference type="InterPro" id="IPR027417">
    <property type="entry name" value="P-loop_NTPase"/>
</dbReference>
<dbReference type="PROSITE" id="PS00211">
    <property type="entry name" value="ABC_TRANSPORTER_1"/>
    <property type="match status" value="1"/>
</dbReference>
<proteinExistence type="predicted"/>
<dbReference type="InterPro" id="IPR003593">
    <property type="entry name" value="AAA+_ATPase"/>
</dbReference>
<evidence type="ECO:0000256" key="1">
    <source>
        <dbReference type="ARBA" id="ARBA00004651"/>
    </source>
</evidence>
<evidence type="ECO:0000259" key="10">
    <source>
        <dbReference type="PROSITE" id="PS50893"/>
    </source>
</evidence>
<feature type="transmembrane region" description="Helical" evidence="9">
    <location>
        <begin position="171"/>
        <end position="189"/>
    </location>
</feature>
<dbReference type="InterPro" id="IPR039421">
    <property type="entry name" value="Type_1_exporter"/>
</dbReference>
<dbReference type="STRING" id="70996.SE18_24645"/>
<dbReference type="PATRIC" id="fig|70996.4.peg.5051"/>
<dbReference type="AlphaFoldDB" id="A0A0P6XWZ9"/>
<dbReference type="CDD" id="cd18576">
    <property type="entry name" value="ABC_6TM_bac_exporter_ABCB8_10_like"/>
    <property type="match status" value="1"/>
</dbReference>
<feature type="transmembrane region" description="Helical" evidence="9">
    <location>
        <begin position="29"/>
        <end position="52"/>
    </location>
</feature>
<keyword evidence="6 12" id="KW-0067">ATP-binding</keyword>
<feature type="transmembrane region" description="Helical" evidence="9">
    <location>
        <begin position="255"/>
        <end position="273"/>
    </location>
</feature>
<evidence type="ECO:0000256" key="2">
    <source>
        <dbReference type="ARBA" id="ARBA00022448"/>
    </source>
</evidence>
<dbReference type="Pfam" id="PF00664">
    <property type="entry name" value="ABC_membrane"/>
    <property type="match status" value="1"/>
</dbReference>
<dbReference type="Gene3D" id="3.40.50.300">
    <property type="entry name" value="P-loop containing nucleotide triphosphate hydrolases"/>
    <property type="match status" value="1"/>
</dbReference>
<gene>
    <name evidence="12" type="ORF">SE18_24645</name>
</gene>
<comment type="caution">
    <text evidence="12">The sequence shown here is derived from an EMBL/GenBank/DDBJ whole genome shotgun (WGS) entry which is preliminary data.</text>
</comment>
<feature type="transmembrane region" description="Helical" evidence="9">
    <location>
        <begin position="288"/>
        <end position="309"/>
    </location>
</feature>
<dbReference type="SUPFAM" id="SSF90123">
    <property type="entry name" value="ABC transporter transmembrane region"/>
    <property type="match status" value="1"/>
</dbReference>
<feature type="domain" description="ABC transmembrane type-1" evidence="11">
    <location>
        <begin position="32"/>
        <end position="314"/>
    </location>
</feature>
<feature type="domain" description="ABC transporter" evidence="10">
    <location>
        <begin position="348"/>
        <end position="583"/>
    </location>
</feature>
<evidence type="ECO:0000256" key="5">
    <source>
        <dbReference type="ARBA" id="ARBA00022741"/>
    </source>
</evidence>
<dbReference type="GO" id="GO:0005886">
    <property type="term" value="C:plasma membrane"/>
    <property type="evidence" value="ECO:0007669"/>
    <property type="project" value="UniProtKB-SubCell"/>
</dbReference>
<keyword evidence="2" id="KW-0813">Transport</keyword>
<evidence type="ECO:0000256" key="7">
    <source>
        <dbReference type="ARBA" id="ARBA00022989"/>
    </source>
</evidence>
<dbReference type="CDD" id="cd03251">
    <property type="entry name" value="ABCC_MsbA"/>
    <property type="match status" value="1"/>
</dbReference>
<evidence type="ECO:0000256" key="6">
    <source>
        <dbReference type="ARBA" id="ARBA00022840"/>
    </source>
</evidence>
<dbReference type="PROSITE" id="PS50929">
    <property type="entry name" value="ABC_TM1F"/>
    <property type="match status" value="1"/>
</dbReference>
<evidence type="ECO:0000313" key="13">
    <source>
        <dbReference type="Proteomes" id="UP000050277"/>
    </source>
</evidence>
<dbReference type="PANTHER" id="PTHR43394:SF1">
    <property type="entry name" value="ATP-BINDING CASSETTE SUB-FAMILY B MEMBER 10, MITOCHONDRIAL"/>
    <property type="match status" value="1"/>
</dbReference>
<dbReference type="GO" id="GO:0016887">
    <property type="term" value="F:ATP hydrolysis activity"/>
    <property type="evidence" value="ECO:0007669"/>
    <property type="project" value="InterPro"/>
</dbReference>
<dbReference type="SMART" id="SM00382">
    <property type="entry name" value="AAA"/>
    <property type="match status" value="1"/>
</dbReference>
<evidence type="ECO:0000256" key="3">
    <source>
        <dbReference type="ARBA" id="ARBA00022475"/>
    </source>
</evidence>
<dbReference type="PROSITE" id="PS50893">
    <property type="entry name" value="ABC_TRANSPORTER_2"/>
    <property type="match status" value="1"/>
</dbReference>
<dbReference type="Proteomes" id="UP000050277">
    <property type="component" value="Unassembled WGS sequence"/>
</dbReference>
<evidence type="ECO:0000256" key="8">
    <source>
        <dbReference type="ARBA" id="ARBA00023136"/>
    </source>
</evidence>
<dbReference type="OrthoDB" id="9770415at2"/>
<protein>
    <submittedName>
        <fullName evidence="12">ABC transporter ATP-binding protein</fullName>
    </submittedName>
</protein>
<comment type="subcellular location">
    <subcellularLocation>
        <location evidence="1">Cell membrane</location>
        <topology evidence="1">Multi-pass membrane protein</topology>
    </subcellularLocation>
</comment>
<name>A0A0P6XWZ9_9CHLR</name>
<evidence type="ECO:0000256" key="9">
    <source>
        <dbReference type="SAM" id="Phobius"/>
    </source>
</evidence>
<dbReference type="InterPro" id="IPR003439">
    <property type="entry name" value="ABC_transporter-like_ATP-bd"/>
</dbReference>
<keyword evidence="7 9" id="KW-1133">Transmembrane helix</keyword>
<organism evidence="12 13">
    <name type="scientific">Herpetosiphon geysericola</name>
    <dbReference type="NCBI Taxonomy" id="70996"/>
    <lineage>
        <taxon>Bacteria</taxon>
        <taxon>Bacillati</taxon>
        <taxon>Chloroflexota</taxon>
        <taxon>Chloroflexia</taxon>
        <taxon>Herpetosiphonales</taxon>
        <taxon>Herpetosiphonaceae</taxon>
        <taxon>Herpetosiphon</taxon>
    </lineage>
</organism>
<sequence>MLAQAPKQLSNLRHLELRRMFQYVYPYRWRLAVALLCLAISSGIGLIMPLAIRNLVETVKDASSTSALDKVALGLMGVFIAQMVFNYIQGYFLTYVGERAVADLRIEVYSHLQRLSLAFFSERRVGELTSRVTNDVTVIQGIGTNAVAAFLQNGITFIGSFIMMINLSWQLTAITLLLIPLMIVLAIIYGRRIRNMSTEVQDRMAEASSVLEETISGVRIVQSFAREPYEVERFSGAIEHAFSASMRRTKTRAQFVPIVSFSGFGALVFVLWFGGRQVLNGTMQLGDLIAFLLYAAVIAGSLGTFTSLYSQLQEALGSTARVFGILDTAPSIASKTNAITLPPIEGEIYLEDVSFNYGESNTPVLSNITLKVEPGEVMAIVGPSGSGKSTLVNLIPRFYDVTKGRITVDGFDIRDVDLPSLRSQIGIVPQETLLFSGTIADNIRYGNLDAPMEAVIEAAKAANAHDFISNFEGGYESIVGERGIKLSGGQRQRVAIARALLKNPRILILDEATSAMDSESEGLVQEALERLMQDRTTFVIAHRLSTVKNATRIAVIEHGRVTELGSHSELLAKAGTYARLYHLQFETNEAAATVLTEY</sequence>
<dbReference type="RefSeq" id="WP_054537133.1">
    <property type="nucleotide sequence ID" value="NZ_LGKP01000040.1"/>
</dbReference>
<keyword evidence="4 9" id="KW-0812">Transmembrane</keyword>
<dbReference type="Pfam" id="PF00005">
    <property type="entry name" value="ABC_tran"/>
    <property type="match status" value="1"/>
</dbReference>
<dbReference type="GO" id="GO:0005524">
    <property type="term" value="F:ATP binding"/>
    <property type="evidence" value="ECO:0007669"/>
    <property type="project" value="UniProtKB-KW"/>
</dbReference>
<dbReference type="InterPro" id="IPR036640">
    <property type="entry name" value="ABC1_TM_sf"/>
</dbReference>
<evidence type="ECO:0000256" key="4">
    <source>
        <dbReference type="ARBA" id="ARBA00022692"/>
    </source>
</evidence>
<dbReference type="EMBL" id="LGKP01000040">
    <property type="protein sequence ID" value="KPL80247.1"/>
    <property type="molecule type" value="Genomic_DNA"/>
</dbReference>
<keyword evidence="5" id="KW-0547">Nucleotide-binding</keyword>
<keyword evidence="13" id="KW-1185">Reference proteome</keyword>
<dbReference type="SUPFAM" id="SSF52540">
    <property type="entry name" value="P-loop containing nucleoside triphosphate hydrolases"/>
    <property type="match status" value="1"/>
</dbReference>
<dbReference type="FunFam" id="3.40.50.300:FF:000218">
    <property type="entry name" value="Multidrug ABC transporter ATP-binding protein"/>
    <property type="match status" value="1"/>
</dbReference>
<dbReference type="PANTHER" id="PTHR43394">
    <property type="entry name" value="ATP-DEPENDENT PERMEASE MDL1, MITOCHONDRIAL"/>
    <property type="match status" value="1"/>
</dbReference>
<feature type="transmembrane region" description="Helical" evidence="9">
    <location>
        <begin position="146"/>
        <end position="165"/>
    </location>
</feature>
<keyword evidence="8 9" id="KW-0472">Membrane</keyword>
<evidence type="ECO:0000259" key="11">
    <source>
        <dbReference type="PROSITE" id="PS50929"/>
    </source>
</evidence>
<accession>A0A0P6XWZ9</accession>
<evidence type="ECO:0000313" key="12">
    <source>
        <dbReference type="EMBL" id="KPL80247.1"/>
    </source>
</evidence>
<dbReference type="GO" id="GO:0015421">
    <property type="term" value="F:ABC-type oligopeptide transporter activity"/>
    <property type="evidence" value="ECO:0007669"/>
    <property type="project" value="TreeGrafter"/>
</dbReference>
<dbReference type="InterPro" id="IPR017871">
    <property type="entry name" value="ABC_transporter-like_CS"/>
</dbReference>
<feature type="transmembrane region" description="Helical" evidence="9">
    <location>
        <begin position="72"/>
        <end position="96"/>
    </location>
</feature>
<dbReference type="FunFam" id="1.20.1560.10:FF:000011">
    <property type="entry name" value="Multidrug ABC transporter ATP-binding protein"/>
    <property type="match status" value="1"/>
</dbReference>
<reference evidence="12 13" key="1">
    <citation type="submission" date="2015-07" db="EMBL/GenBank/DDBJ databases">
        <title>Whole genome sequence of Herpetosiphon geysericola DSM 7119.</title>
        <authorList>
            <person name="Hemp J."/>
            <person name="Ward L.M."/>
            <person name="Pace L.A."/>
            <person name="Fischer W.W."/>
        </authorList>
    </citation>
    <scope>NUCLEOTIDE SEQUENCE [LARGE SCALE GENOMIC DNA]</scope>
    <source>
        <strain evidence="12 13">DSM 7119</strain>
    </source>
</reference>
<dbReference type="InterPro" id="IPR011527">
    <property type="entry name" value="ABC1_TM_dom"/>
</dbReference>